<evidence type="ECO:0000313" key="1">
    <source>
        <dbReference type="EMBL" id="MBC8587127.1"/>
    </source>
</evidence>
<accession>A0A926IE95</accession>
<comment type="caution">
    <text evidence="1">The sequence shown here is derived from an EMBL/GenBank/DDBJ whole genome shotgun (WGS) entry which is preliminary data.</text>
</comment>
<dbReference type="EMBL" id="JACRTG010000008">
    <property type="protein sequence ID" value="MBC8587127.1"/>
    <property type="molecule type" value="Genomic_DNA"/>
</dbReference>
<dbReference type="RefSeq" id="WP_262428599.1">
    <property type="nucleotide sequence ID" value="NZ_JACRTG010000008.1"/>
</dbReference>
<keyword evidence="2" id="KW-1185">Reference proteome</keyword>
<sequence length="209" mass="23511">MYTCDLCKDKNCRVGLSEKYPKNCPTRESDNIEKLKPLYNEEENHNISYNSALVESEGYCRNTRLEEIMDFANKCNYKKLGLAFCSGLSNEGKTLAKILKANGFEVISVMCKNGSIPKEFIGIKENEKVRPGNYEPMCNPIGQATFLNNSNTDLNIVLGLCVGHDSLFFKYSEAPATVFAVKDRVLGHNPIAALYLSDGYYKDKLYPKD</sequence>
<gene>
    <name evidence="1" type="ORF">H8707_02570</name>
</gene>
<protein>
    <submittedName>
        <fullName evidence="1">DUF1847 domain-containing protein</fullName>
    </submittedName>
</protein>
<dbReference type="InterPro" id="IPR014997">
    <property type="entry name" value="DUF1847"/>
</dbReference>
<dbReference type="Pfam" id="PF08901">
    <property type="entry name" value="DUF1847"/>
    <property type="match status" value="1"/>
</dbReference>
<organism evidence="1 2">
    <name type="scientific">Paratissierella segnis</name>
    <dbReference type="NCBI Taxonomy" id="2763679"/>
    <lineage>
        <taxon>Bacteria</taxon>
        <taxon>Bacillati</taxon>
        <taxon>Bacillota</taxon>
        <taxon>Tissierellia</taxon>
        <taxon>Tissierellales</taxon>
        <taxon>Tissierellaceae</taxon>
        <taxon>Paratissierella</taxon>
    </lineage>
</organism>
<proteinExistence type="predicted"/>
<dbReference type="Proteomes" id="UP000601171">
    <property type="component" value="Unassembled WGS sequence"/>
</dbReference>
<reference evidence="1" key="1">
    <citation type="submission" date="2020-08" db="EMBL/GenBank/DDBJ databases">
        <title>Genome public.</title>
        <authorList>
            <person name="Liu C."/>
            <person name="Sun Q."/>
        </authorList>
    </citation>
    <scope>NUCLEOTIDE SEQUENCE</scope>
    <source>
        <strain evidence="1">BX21</strain>
    </source>
</reference>
<dbReference type="AlphaFoldDB" id="A0A926IE95"/>
<name>A0A926IE95_9FIRM</name>
<evidence type="ECO:0000313" key="2">
    <source>
        <dbReference type="Proteomes" id="UP000601171"/>
    </source>
</evidence>